<comment type="caution">
    <text evidence="3">The sequence shown here is derived from an EMBL/GenBank/DDBJ whole genome shotgun (WGS) entry which is preliminary data.</text>
</comment>
<feature type="chain" id="PRO_5046553517" evidence="2">
    <location>
        <begin position="17"/>
        <end position="149"/>
    </location>
</feature>
<feature type="signal peptide" evidence="2">
    <location>
        <begin position="1"/>
        <end position="16"/>
    </location>
</feature>
<dbReference type="Proteomes" id="UP001444071">
    <property type="component" value="Unassembled WGS sequence"/>
</dbReference>
<organism evidence="3 4">
    <name type="scientific">Xenotaenia resolanae</name>
    <dbReference type="NCBI Taxonomy" id="208358"/>
    <lineage>
        <taxon>Eukaryota</taxon>
        <taxon>Metazoa</taxon>
        <taxon>Chordata</taxon>
        <taxon>Craniata</taxon>
        <taxon>Vertebrata</taxon>
        <taxon>Euteleostomi</taxon>
        <taxon>Actinopterygii</taxon>
        <taxon>Neopterygii</taxon>
        <taxon>Teleostei</taxon>
        <taxon>Neoteleostei</taxon>
        <taxon>Acanthomorphata</taxon>
        <taxon>Ovalentaria</taxon>
        <taxon>Atherinomorphae</taxon>
        <taxon>Cyprinodontiformes</taxon>
        <taxon>Goodeidae</taxon>
        <taxon>Xenotaenia</taxon>
    </lineage>
</organism>
<sequence length="149" mass="16658">MCIMCHFSALISGQLAVIDGTMNSVPYRKILDVSIMCTCIMRQHLDPKYTSKSKSKKLKTEGSSWPSYSLDLNLIENSDSACQVFIIIMLKIPLFWLNLNSSTKESKFSYSYSSSSGLSGTGSWGQQTQQRRPGVPLPRHRVEPKAFLG</sequence>
<reference evidence="3 4" key="1">
    <citation type="submission" date="2021-06" db="EMBL/GenBank/DDBJ databases">
        <authorList>
            <person name="Palmer J.M."/>
        </authorList>
    </citation>
    <scope>NUCLEOTIDE SEQUENCE [LARGE SCALE GENOMIC DNA]</scope>
    <source>
        <strain evidence="3 4">XR_2019</strain>
        <tissue evidence="3">Muscle</tissue>
    </source>
</reference>
<dbReference type="EMBL" id="JAHRIM010016346">
    <property type="protein sequence ID" value="MEQ2261931.1"/>
    <property type="molecule type" value="Genomic_DNA"/>
</dbReference>
<feature type="compositionally biased region" description="Basic and acidic residues" evidence="1">
    <location>
        <begin position="140"/>
        <end position="149"/>
    </location>
</feature>
<keyword evidence="4" id="KW-1185">Reference proteome</keyword>
<evidence type="ECO:0000256" key="1">
    <source>
        <dbReference type="SAM" id="MobiDB-lite"/>
    </source>
</evidence>
<evidence type="ECO:0000313" key="4">
    <source>
        <dbReference type="Proteomes" id="UP001444071"/>
    </source>
</evidence>
<gene>
    <name evidence="3" type="ORF">XENORESO_018129</name>
</gene>
<keyword evidence="2" id="KW-0732">Signal</keyword>
<evidence type="ECO:0000313" key="3">
    <source>
        <dbReference type="EMBL" id="MEQ2261931.1"/>
    </source>
</evidence>
<protein>
    <submittedName>
        <fullName evidence="3">Uncharacterized protein</fullName>
    </submittedName>
</protein>
<evidence type="ECO:0000256" key="2">
    <source>
        <dbReference type="SAM" id="SignalP"/>
    </source>
</evidence>
<proteinExistence type="predicted"/>
<name>A0ABV0VXI1_9TELE</name>
<accession>A0ABV0VXI1</accession>
<feature type="region of interest" description="Disordered" evidence="1">
    <location>
        <begin position="118"/>
        <end position="149"/>
    </location>
</feature>